<evidence type="ECO:0000256" key="1">
    <source>
        <dbReference type="SAM" id="Phobius"/>
    </source>
</evidence>
<dbReference type="AlphaFoldDB" id="A0A166ITM8"/>
<keyword evidence="1" id="KW-0472">Membrane</keyword>
<dbReference type="PATRIC" id="fig|1359.32.peg.877"/>
<keyword evidence="1" id="KW-0812">Transmembrane</keyword>
<dbReference type="Proteomes" id="UP000076519">
    <property type="component" value="Unassembled WGS sequence"/>
</dbReference>
<evidence type="ECO:0000313" key="3">
    <source>
        <dbReference type="EMBL" id="KZK04857.1"/>
    </source>
</evidence>
<feature type="chain" id="PRO_5007875456" description="LPXTG cell wall anchor domain-containing protein" evidence="2">
    <location>
        <begin position="24"/>
        <end position="111"/>
    </location>
</feature>
<gene>
    <name evidence="3" type="ORF">AB996_2210</name>
</gene>
<dbReference type="RefSeq" id="WP_063282372.1">
    <property type="nucleotide sequence ID" value="NZ_LIYF01000044.1"/>
</dbReference>
<comment type="caution">
    <text evidence="3">The sequence shown here is derived from an EMBL/GenBank/DDBJ whole genome shotgun (WGS) entry which is preliminary data.</text>
</comment>
<accession>A0A166ITM8</accession>
<feature type="transmembrane region" description="Helical" evidence="1">
    <location>
        <begin position="76"/>
        <end position="93"/>
    </location>
</feature>
<dbReference type="EMBL" id="LIYF01000044">
    <property type="protein sequence ID" value="KZK04857.1"/>
    <property type="molecule type" value="Genomic_DNA"/>
</dbReference>
<protein>
    <recommendedName>
        <fullName evidence="5">LPXTG cell wall anchor domain-containing protein</fullName>
    </recommendedName>
</protein>
<sequence length="111" mass="11990">MKIKYILWVICALLLLNTGPSFAQEIGGTSTIGEVGFLEKEPIEKPPETSSAPITTNNTKSINQKLPIVGSTQGDTLTLMALLLIIGAGALTIKHIGIIRIKENYNEKNNN</sequence>
<evidence type="ECO:0000313" key="4">
    <source>
        <dbReference type="Proteomes" id="UP000076519"/>
    </source>
</evidence>
<proteinExistence type="predicted"/>
<evidence type="ECO:0000256" key="2">
    <source>
        <dbReference type="SAM" id="SignalP"/>
    </source>
</evidence>
<reference evidence="3 4" key="1">
    <citation type="submission" date="2015-08" db="EMBL/GenBank/DDBJ databases">
        <title>Draft Genome Sequences of 11 Lactococcus lactis subspecies cremoris strains.</title>
        <authorList>
            <person name="Wels M."/>
            <person name="Backus L."/>
            <person name="Boekhorst J."/>
            <person name="Dijkstra A."/>
            <person name="Beerthuizen M."/>
            <person name="Siezen R."/>
            <person name="Bachmann H."/>
            <person name="Van Hijum S."/>
        </authorList>
    </citation>
    <scope>NUCLEOTIDE SEQUENCE [LARGE SCALE GENOMIC DNA]</scope>
    <source>
        <strain evidence="3 4">KW10</strain>
    </source>
</reference>
<feature type="signal peptide" evidence="2">
    <location>
        <begin position="1"/>
        <end position="23"/>
    </location>
</feature>
<keyword evidence="1" id="KW-1133">Transmembrane helix</keyword>
<name>A0A166ITM8_LACLC</name>
<organism evidence="3 4">
    <name type="scientific">Lactococcus lactis subsp. cremoris</name>
    <name type="common">Streptococcus cremoris</name>
    <dbReference type="NCBI Taxonomy" id="1359"/>
    <lineage>
        <taxon>Bacteria</taxon>
        <taxon>Bacillati</taxon>
        <taxon>Bacillota</taxon>
        <taxon>Bacilli</taxon>
        <taxon>Lactobacillales</taxon>
        <taxon>Streptococcaceae</taxon>
        <taxon>Lactococcus</taxon>
    </lineage>
</organism>
<keyword evidence="2" id="KW-0732">Signal</keyword>
<evidence type="ECO:0008006" key="5">
    <source>
        <dbReference type="Google" id="ProtNLM"/>
    </source>
</evidence>